<name>A0ABP9PU81_9PSEU</name>
<evidence type="ECO:0000259" key="3">
    <source>
        <dbReference type="PROSITE" id="PS50801"/>
    </source>
</evidence>
<proteinExistence type="inferred from homology"/>
<dbReference type="SUPFAM" id="SSF52091">
    <property type="entry name" value="SpoIIaa-like"/>
    <property type="match status" value="1"/>
</dbReference>
<accession>A0ABP9PU81</accession>
<dbReference type="InterPro" id="IPR036513">
    <property type="entry name" value="STAS_dom_sf"/>
</dbReference>
<gene>
    <name evidence="4" type="ORF">GCM10023321_20650</name>
</gene>
<dbReference type="EMBL" id="BAABJP010000007">
    <property type="protein sequence ID" value="GAA5152262.1"/>
    <property type="molecule type" value="Genomic_DNA"/>
</dbReference>
<dbReference type="PANTHER" id="PTHR33495:SF13">
    <property type="entry name" value="ANTI-SIGMA-F FACTOR ANTAGONIST RSFB"/>
    <property type="match status" value="1"/>
</dbReference>
<protein>
    <recommendedName>
        <fullName evidence="2">Anti-sigma factor antagonist</fullName>
    </recommendedName>
</protein>
<dbReference type="PROSITE" id="PS50801">
    <property type="entry name" value="STAS"/>
    <property type="match status" value="1"/>
</dbReference>
<dbReference type="PANTHER" id="PTHR33495">
    <property type="entry name" value="ANTI-SIGMA FACTOR ANTAGONIST TM_1081-RELATED-RELATED"/>
    <property type="match status" value="1"/>
</dbReference>
<reference evidence="5" key="1">
    <citation type="journal article" date="2019" name="Int. J. Syst. Evol. Microbiol.">
        <title>The Global Catalogue of Microorganisms (GCM) 10K type strain sequencing project: providing services to taxonomists for standard genome sequencing and annotation.</title>
        <authorList>
            <consortium name="The Broad Institute Genomics Platform"/>
            <consortium name="The Broad Institute Genome Sequencing Center for Infectious Disease"/>
            <person name="Wu L."/>
            <person name="Ma J."/>
        </authorList>
    </citation>
    <scope>NUCLEOTIDE SEQUENCE [LARGE SCALE GENOMIC DNA]</scope>
    <source>
        <strain evidence="5">JCM 18303</strain>
    </source>
</reference>
<organism evidence="4 5">
    <name type="scientific">Pseudonocardia eucalypti</name>
    <dbReference type="NCBI Taxonomy" id="648755"/>
    <lineage>
        <taxon>Bacteria</taxon>
        <taxon>Bacillati</taxon>
        <taxon>Actinomycetota</taxon>
        <taxon>Actinomycetes</taxon>
        <taxon>Pseudonocardiales</taxon>
        <taxon>Pseudonocardiaceae</taxon>
        <taxon>Pseudonocardia</taxon>
    </lineage>
</organism>
<sequence length="132" mass="13376">MPTVAEPVAEETPAAGPLCVSVRHAGGAVVVAVAGELDMLGSGDFWSAAEAAVTTAAGGTLVIDLTQVVFLDSHGLGALHRVAEAVRPHGAALRVVVGRDRPARRPIELTGLHQVLSLCDSLEEALASLSGP</sequence>
<comment type="caution">
    <text evidence="4">The sequence shown here is derived from an EMBL/GenBank/DDBJ whole genome shotgun (WGS) entry which is preliminary data.</text>
</comment>
<evidence type="ECO:0000256" key="1">
    <source>
        <dbReference type="ARBA" id="ARBA00009013"/>
    </source>
</evidence>
<keyword evidence="5" id="KW-1185">Reference proteome</keyword>
<comment type="similarity">
    <text evidence="1 2">Belongs to the anti-sigma-factor antagonist family.</text>
</comment>
<dbReference type="InterPro" id="IPR002645">
    <property type="entry name" value="STAS_dom"/>
</dbReference>
<dbReference type="Pfam" id="PF01740">
    <property type="entry name" value="STAS"/>
    <property type="match status" value="1"/>
</dbReference>
<feature type="domain" description="STAS" evidence="3">
    <location>
        <begin position="18"/>
        <end position="129"/>
    </location>
</feature>
<evidence type="ECO:0000313" key="4">
    <source>
        <dbReference type="EMBL" id="GAA5152262.1"/>
    </source>
</evidence>
<evidence type="ECO:0000313" key="5">
    <source>
        <dbReference type="Proteomes" id="UP001428817"/>
    </source>
</evidence>
<evidence type="ECO:0000256" key="2">
    <source>
        <dbReference type="RuleBase" id="RU003749"/>
    </source>
</evidence>
<dbReference type="Proteomes" id="UP001428817">
    <property type="component" value="Unassembled WGS sequence"/>
</dbReference>
<dbReference type="NCBIfam" id="TIGR00377">
    <property type="entry name" value="ant_ant_sig"/>
    <property type="match status" value="1"/>
</dbReference>
<dbReference type="Gene3D" id="3.30.750.24">
    <property type="entry name" value="STAS domain"/>
    <property type="match status" value="1"/>
</dbReference>
<dbReference type="CDD" id="cd07043">
    <property type="entry name" value="STAS_anti-anti-sigma_factors"/>
    <property type="match status" value="1"/>
</dbReference>
<dbReference type="InterPro" id="IPR003658">
    <property type="entry name" value="Anti-sigma_ant"/>
</dbReference>